<evidence type="ECO:0000259" key="3">
    <source>
        <dbReference type="Pfam" id="PF14541"/>
    </source>
</evidence>
<dbReference type="PANTHER" id="PTHR47967">
    <property type="entry name" value="OS07G0603500 PROTEIN-RELATED"/>
    <property type="match status" value="1"/>
</dbReference>
<evidence type="ECO:0000313" key="5">
    <source>
        <dbReference type="Proteomes" id="UP001054821"/>
    </source>
</evidence>
<comment type="caution">
    <text evidence="4">The sequence shown here is derived from an EMBL/GenBank/DDBJ whole genome shotgun (WGS) entry which is preliminary data.</text>
</comment>
<dbReference type="InterPro" id="IPR051708">
    <property type="entry name" value="Plant_Aspart_Prot_A1"/>
</dbReference>
<dbReference type="AlphaFoldDB" id="A0AAD4ZGK9"/>
<keyword evidence="1" id="KW-0645">Protease</keyword>
<dbReference type="Proteomes" id="UP001054821">
    <property type="component" value="Chromosome 2"/>
</dbReference>
<sequence>MEAISVGNNRVPFPLSIRLEGNVIIDLGTTQTILPEEYTQLESRNTFLRHNEEILCFAFAPDGYYGTYGNLAQMNFLVGYDFQKHTVSFKPTDYTKLHRSLV</sequence>
<accession>A0AAD4ZGK9</accession>
<name>A0AAD4ZGK9_PRUDU</name>
<keyword evidence="5" id="KW-1185">Reference proteome</keyword>
<dbReference type="Pfam" id="PF14541">
    <property type="entry name" value="TAXi_C"/>
    <property type="match status" value="1"/>
</dbReference>
<dbReference type="GO" id="GO:0005576">
    <property type="term" value="C:extracellular region"/>
    <property type="evidence" value="ECO:0007669"/>
    <property type="project" value="TreeGrafter"/>
</dbReference>
<organism evidence="4 5">
    <name type="scientific">Prunus dulcis</name>
    <name type="common">Almond</name>
    <name type="synonym">Amygdalus dulcis</name>
    <dbReference type="NCBI Taxonomy" id="3755"/>
    <lineage>
        <taxon>Eukaryota</taxon>
        <taxon>Viridiplantae</taxon>
        <taxon>Streptophyta</taxon>
        <taxon>Embryophyta</taxon>
        <taxon>Tracheophyta</taxon>
        <taxon>Spermatophyta</taxon>
        <taxon>Magnoliopsida</taxon>
        <taxon>eudicotyledons</taxon>
        <taxon>Gunneridae</taxon>
        <taxon>Pentapetalae</taxon>
        <taxon>rosids</taxon>
        <taxon>fabids</taxon>
        <taxon>Rosales</taxon>
        <taxon>Rosaceae</taxon>
        <taxon>Amygdaloideae</taxon>
        <taxon>Amygdaleae</taxon>
        <taxon>Prunus</taxon>
    </lineage>
</organism>
<dbReference type="SUPFAM" id="SSF50630">
    <property type="entry name" value="Acid proteases"/>
    <property type="match status" value="1"/>
</dbReference>
<dbReference type="GO" id="GO:0008233">
    <property type="term" value="F:peptidase activity"/>
    <property type="evidence" value="ECO:0007669"/>
    <property type="project" value="UniProtKB-KW"/>
</dbReference>
<protein>
    <recommendedName>
        <fullName evidence="3">Xylanase inhibitor C-terminal domain-containing protein</fullName>
    </recommendedName>
</protein>
<gene>
    <name evidence="4" type="ORF">L3X38_012390</name>
</gene>
<evidence type="ECO:0000256" key="2">
    <source>
        <dbReference type="ARBA" id="ARBA00022801"/>
    </source>
</evidence>
<keyword evidence="2" id="KW-0378">Hydrolase</keyword>
<dbReference type="GO" id="GO:0006508">
    <property type="term" value="P:proteolysis"/>
    <property type="evidence" value="ECO:0007669"/>
    <property type="project" value="UniProtKB-KW"/>
</dbReference>
<dbReference type="PANTHER" id="PTHR47967:SF66">
    <property type="entry name" value="ASPARTIC PROTEINASE CDR1-RELATED"/>
    <property type="match status" value="1"/>
</dbReference>
<proteinExistence type="predicted"/>
<dbReference type="EMBL" id="JAJFAZ020000002">
    <property type="protein sequence ID" value="KAI5344513.1"/>
    <property type="molecule type" value="Genomic_DNA"/>
</dbReference>
<evidence type="ECO:0000256" key="1">
    <source>
        <dbReference type="ARBA" id="ARBA00022670"/>
    </source>
</evidence>
<evidence type="ECO:0000313" key="4">
    <source>
        <dbReference type="EMBL" id="KAI5344513.1"/>
    </source>
</evidence>
<dbReference type="InterPro" id="IPR032799">
    <property type="entry name" value="TAXi_C"/>
</dbReference>
<reference evidence="4 5" key="1">
    <citation type="journal article" date="2022" name="G3 (Bethesda)">
        <title>Whole-genome sequence and methylome profiling of the almond [Prunus dulcis (Mill.) D.A. Webb] cultivar 'Nonpareil'.</title>
        <authorList>
            <person name="D'Amico-Willman K.M."/>
            <person name="Ouma W.Z."/>
            <person name="Meulia T."/>
            <person name="Sideli G.M."/>
            <person name="Gradziel T.M."/>
            <person name="Fresnedo-Ramirez J."/>
        </authorList>
    </citation>
    <scope>NUCLEOTIDE SEQUENCE [LARGE SCALE GENOMIC DNA]</scope>
    <source>
        <strain evidence="4">Clone GOH B32 T37-40</strain>
    </source>
</reference>
<dbReference type="InterPro" id="IPR021109">
    <property type="entry name" value="Peptidase_aspartic_dom_sf"/>
</dbReference>
<feature type="domain" description="Xylanase inhibitor C-terminal" evidence="3">
    <location>
        <begin position="40"/>
        <end position="90"/>
    </location>
</feature>
<dbReference type="Gene3D" id="2.40.70.10">
    <property type="entry name" value="Acid Proteases"/>
    <property type="match status" value="2"/>
</dbReference>